<evidence type="ECO:0000256" key="2">
    <source>
        <dbReference type="ARBA" id="ARBA00022598"/>
    </source>
</evidence>
<keyword evidence="7" id="KW-0496">Mitochondrion</keyword>
<dbReference type="PANTHER" id="PTHR11895:SF7">
    <property type="entry name" value="GLUTAMYL-TRNA(GLN) AMIDOTRANSFERASE SUBUNIT A, MITOCHONDRIAL"/>
    <property type="match status" value="1"/>
</dbReference>
<name>A0A6A6X3B3_9PLEO</name>
<dbReference type="Gene3D" id="3.90.1300.10">
    <property type="entry name" value="Amidase signature (AS) domain"/>
    <property type="match status" value="1"/>
</dbReference>
<dbReference type="GO" id="GO:0030956">
    <property type="term" value="C:glutamyl-tRNA(Gln) amidotransferase complex"/>
    <property type="evidence" value="ECO:0007669"/>
    <property type="project" value="UniProtKB-UniRule"/>
</dbReference>
<dbReference type="PANTHER" id="PTHR11895">
    <property type="entry name" value="TRANSAMIDASE"/>
    <property type="match status" value="1"/>
</dbReference>
<comment type="subcellular location">
    <subcellularLocation>
        <location evidence="7">Mitochondrion</location>
    </subcellularLocation>
</comment>
<evidence type="ECO:0000256" key="5">
    <source>
        <dbReference type="ARBA" id="ARBA00022917"/>
    </source>
</evidence>
<feature type="active site" description="Charge relay system" evidence="7">
    <location>
        <position position="139"/>
    </location>
</feature>
<dbReference type="OrthoDB" id="421993at2759"/>
<dbReference type="EC" id="6.3.5.7" evidence="7"/>
<dbReference type="InterPro" id="IPR004412">
    <property type="entry name" value="GatA"/>
</dbReference>
<evidence type="ECO:0000256" key="1">
    <source>
        <dbReference type="ARBA" id="ARBA00008069"/>
    </source>
</evidence>
<evidence type="ECO:0000313" key="9">
    <source>
        <dbReference type="EMBL" id="KAF2790644.1"/>
    </source>
</evidence>
<dbReference type="InterPro" id="IPR020556">
    <property type="entry name" value="Amidase_CS"/>
</dbReference>
<gene>
    <name evidence="9" type="ORF">K505DRAFT_409696</name>
</gene>
<sequence>MSLLKHAKEHLSNQSTFNFLNAFVSLADRTSLLARAQSADEAQLASPHGARHGLAGKLIGIKDNICTTDLPTTAASSMLKNFMSPYDATVVKQLRGAGAIVAGKTNMDEFGMGSHSTHSAFGSVQSSRRGGEILSAGGSSGGSAVAVASAQCWAALGTDTGGSVRLPAAYTGVVGYKPSYGLLSRWGVIAYANSLDTVGIMARHVDGVKSIFEKLNVYDPQDPTSLPPSTRSHLGSSKTTTLLKIGIPLEYNISSLHPTVRKAWIQSLRHLEECGHTLHPVNLPSTQHALSAYYVLAPAEASSNLAKYDGVRYGSRAEGIDGTPSSVLFAKTRGQFLGPEVRRRILLGAFSLSAQAIDNYFIQAQKVRRLVSNDFNQVFEAPNQLVAGPSTLNSDGVDVLLCPTAPTLPPSLAEIENQEPLDAYMNDVFTVPASLAGLPAISVPVPIAKEDRNPELLEQGIRETAGMQIIGQFGDDNLVLDVARQLAQAVDLGSVHDQSDSITTA</sequence>
<dbReference type="InterPro" id="IPR036928">
    <property type="entry name" value="AS_sf"/>
</dbReference>
<dbReference type="HAMAP" id="MF_00120">
    <property type="entry name" value="GatA"/>
    <property type="match status" value="1"/>
</dbReference>
<reference evidence="9" key="1">
    <citation type="journal article" date="2020" name="Stud. Mycol.">
        <title>101 Dothideomycetes genomes: a test case for predicting lifestyles and emergence of pathogens.</title>
        <authorList>
            <person name="Haridas S."/>
            <person name="Albert R."/>
            <person name="Binder M."/>
            <person name="Bloem J."/>
            <person name="Labutti K."/>
            <person name="Salamov A."/>
            <person name="Andreopoulos B."/>
            <person name="Baker S."/>
            <person name="Barry K."/>
            <person name="Bills G."/>
            <person name="Bluhm B."/>
            <person name="Cannon C."/>
            <person name="Castanera R."/>
            <person name="Culley D."/>
            <person name="Daum C."/>
            <person name="Ezra D."/>
            <person name="Gonzalez J."/>
            <person name="Henrissat B."/>
            <person name="Kuo A."/>
            <person name="Liang C."/>
            <person name="Lipzen A."/>
            <person name="Lutzoni F."/>
            <person name="Magnuson J."/>
            <person name="Mondo S."/>
            <person name="Nolan M."/>
            <person name="Ohm R."/>
            <person name="Pangilinan J."/>
            <person name="Park H.-J."/>
            <person name="Ramirez L."/>
            <person name="Alfaro M."/>
            <person name="Sun H."/>
            <person name="Tritt A."/>
            <person name="Yoshinaga Y."/>
            <person name="Zwiers L.-H."/>
            <person name="Turgeon B."/>
            <person name="Goodwin S."/>
            <person name="Spatafora J."/>
            <person name="Crous P."/>
            <person name="Grigoriev I."/>
        </authorList>
    </citation>
    <scope>NUCLEOTIDE SEQUENCE</scope>
    <source>
        <strain evidence="9">CBS 109.77</strain>
    </source>
</reference>
<dbReference type="Proteomes" id="UP000799757">
    <property type="component" value="Unassembled WGS sequence"/>
</dbReference>
<dbReference type="InterPro" id="IPR000120">
    <property type="entry name" value="Amidase"/>
</dbReference>
<dbReference type="PROSITE" id="PS00571">
    <property type="entry name" value="AMIDASES"/>
    <property type="match status" value="1"/>
</dbReference>
<keyword evidence="2 7" id="KW-0436">Ligase</keyword>
<comment type="function">
    <text evidence="7">Allows the formation of correctly charged Gln-tRNA(Gln) through the transamidation of misacylated Glu-tRNA(Gln) in the mitochondria. The reaction takes place in the presence of glutamine and ATP through an activated gamma-phospho-Glu-tRNA(Gln).</text>
</comment>
<keyword evidence="4 7" id="KW-0067">ATP-binding</keyword>
<feature type="active site" description="Charge relay system" evidence="7">
    <location>
        <position position="62"/>
    </location>
</feature>
<proteinExistence type="inferred from homology"/>
<dbReference type="AlphaFoldDB" id="A0A6A6X3B3"/>
<dbReference type="InterPro" id="IPR023631">
    <property type="entry name" value="Amidase_dom"/>
</dbReference>
<dbReference type="EMBL" id="MU002062">
    <property type="protein sequence ID" value="KAF2790644.1"/>
    <property type="molecule type" value="Genomic_DNA"/>
</dbReference>
<evidence type="ECO:0000256" key="3">
    <source>
        <dbReference type="ARBA" id="ARBA00022741"/>
    </source>
</evidence>
<dbReference type="GO" id="GO:0032543">
    <property type="term" value="P:mitochondrial translation"/>
    <property type="evidence" value="ECO:0007669"/>
    <property type="project" value="UniProtKB-UniRule"/>
</dbReference>
<keyword evidence="3 7" id="KW-0547">Nucleotide-binding</keyword>
<organism evidence="9 10">
    <name type="scientific">Melanomma pulvis-pyrius CBS 109.77</name>
    <dbReference type="NCBI Taxonomy" id="1314802"/>
    <lineage>
        <taxon>Eukaryota</taxon>
        <taxon>Fungi</taxon>
        <taxon>Dikarya</taxon>
        <taxon>Ascomycota</taxon>
        <taxon>Pezizomycotina</taxon>
        <taxon>Dothideomycetes</taxon>
        <taxon>Pleosporomycetidae</taxon>
        <taxon>Pleosporales</taxon>
        <taxon>Melanommataceae</taxon>
        <taxon>Melanomma</taxon>
    </lineage>
</organism>
<feature type="active site" description="Acyl-ester intermediate" evidence="7">
    <location>
        <position position="163"/>
    </location>
</feature>
<protein>
    <recommendedName>
        <fullName evidence="7">Glutamyl-tRNA(Gln) amidotransferase subunit A, mitochondrial</fullName>
        <shortName evidence="7">Glu-AdT subunit A</shortName>
        <ecNumber evidence="7">6.3.5.7</ecNumber>
    </recommendedName>
</protein>
<comment type="catalytic activity">
    <reaction evidence="6 7">
        <text>L-glutamyl-tRNA(Gln) + L-glutamine + ATP + H2O = L-glutaminyl-tRNA(Gln) + L-glutamate + ADP + phosphate + H(+)</text>
        <dbReference type="Rhea" id="RHEA:17521"/>
        <dbReference type="Rhea" id="RHEA-COMP:9681"/>
        <dbReference type="Rhea" id="RHEA-COMP:9684"/>
        <dbReference type="ChEBI" id="CHEBI:15377"/>
        <dbReference type="ChEBI" id="CHEBI:15378"/>
        <dbReference type="ChEBI" id="CHEBI:29985"/>
        <dbReference type="ChEBI" id="CHEBI:30616"/>
        <dbReference type="ChEBI" id="CHEBI:43474"/>
        <dbReference type="ChEBI" id="CHEBI:58359"/>
        <dbReference type="ChEBI" id="CHEBI:78520"/>
        <dbReference type="ChEBI" id="CHEBI:78521"/>
        <dbReference type="ChEBI" id="CHEBI:456216"/>
        <dbReference type="EC" id="6.3.5.7"/>
    </reaction>
</comment>
<dbReference type="GO" id="GO:0005524">
    <property type="term" value="F:ATP binding"/>
    <property type="evidence" value="ECO:0007669"/>
    <property type="project" value="UniProtKB-KW"/>
</dbReference>
<feature type="domain" description="Amidase" evidence="8">
    <location>
        <begin position="20"/>
        <end position="480"/>
    </location>
</feature>
<comment type="similarity">
    <text evidence="1 7">Belongs to the amidase family. GatA subfamily.</text>
</comment>
<dbReference type="GO" id="GO:0050567">
    <property type="term" value="F:glutaminyl-tRNA synthase (glutamine-hydrolyzing) activity"/>
    <property type="evidence" value="ECO:0007669"/>
    <property type="project" value="UniProtKB-UniRule"/>
</dbReference>
<evidence type="ECO:0000256" key="6">
    <source>
        <dbReference type="ARBA" id="ARBA00047407"/>
    </source>
</evidence>
<evidence type="ECO:0000313" key="10">
    <source>
        <dbReference type="Proteomes" id="UP000799757"/>
    </source>
</evidence>
<accession>A0A6A6X3B3</accession>
<evidence type="ECO:0000256" key="4">
    <source>
        <dbReference type="ARBA" id="ARBA00022840"/>
    </source>
</evidence>
<dbReference type="GO" id="GO:0005739">
    <property type="term" value="C:mitochondrion"/>
    <property type="evidence" value="ECO:0007669"/>
    <property type="project" value="UniProtKB-SubCell"/>
</dbReference>
<evidence type="ECO:0000256" key="7">
    <source>
        <dbReference type="HAMAP-Rule" id="MF_03150"/>
    </source>
</evidence>
<dbReference type="Pfam" id="PF01425">
    <property type="entry name" value="Amidase"/>
    <property type="match status" value="1"/>
</dbReference>
<evidence type="ECO:0000259" key="8">
    <source>
        <dbReference type="Pfam" id="PF01425"/>
    </source>
</evidence>
<keyword evidence="5 7" id="KW-0648">Protein biosynthesis</keyword>
<comment type="subunit">
    <text evidence="7">Subunit of the heterotrimeric GatCAB amidotransferase (AdT) complex, composed of A, B and C subunits.</text>
</comment>
<dbReference type="GO" id="GO:0070681">
    <property type="term" value="P:glutaminyl-tRNAGln biosynthesis via transamidation"/>
    <property type="evidence" value="ECO:0007669"/>
    <property type="project" value="UniProtKB-UniRule"/>
</dbReference>
<keyword evidence="10" id="KW-1185">Reference proteome</keyword>
<dbReference type="SUPFAM" id="SSF75304">
    <property type="entry name" value="Amidase signature (AS) enzymes"/>
    <property type="match status" value="1"/>
</dbReference>